<dbReference type="AlphaFoldDB" id="A0AAP0M4B1"/>
<name>A0AAP0M4B1_9ROSI</name>
<dbReference type="Proteomes" id="UP001428341">
    <property type="component" value="Unassembled WGS sequence"/>
</dbReference>
<sequence length="83" mass="9906">MLDMMSRSSRLIFQDVKIFAPRRIVNKLFRPDKCFVGMKIPPHFTIQIALSKPTPHFVIIRKWNTFTILVVFDCPENFQRLLR</sequence>
<comment type="caution">
    <text evidence="1">The sequence shown here is derived from an EMBL/GenBank/DDBJ whole genome shotgun (WGS) entry which is preliminary data.</text>
</comment>
<keyword evidence="2" id="KW-1185">Reference proteome</keyword>
<proteinExistence type="predicted"/>
<reference evidence="1 2" key="1">
    <citation type="submission" date="2024-05" db="EMBL/GenBank/DDBJ databases">
        <title>Haplotype-resolved chromosome-level genome assembly of Huyou (Citrus changshanensis).</title>
        <authorList>
            <person name="Miao C."/>
            <person name="Chen W."/>
            <person name="Wu Y."/>
            <person name="Wang L."/>
            <person name="Zhao S."/>
            <person name="Grierson D."/>
            <person name="Xu C."/>
            <person name="Chen K."/>
        </authorList>
    </citation>
    <scope>NUCLEOTIDE SEQUENCE [LARGE SCALE GENOMIC DNA]</scope>
    <source>
        <strain evidence="1">01-14</strain>
        <tissue evidence="1">Leaf</tissue>
    </source>
</reference>
<accession>A0AAP0M4B1</accession>
<evidence type="ECO:0000313" key="1">
    <source>
        <dbReference type="EMBL" id="KAK9197864.1"/>
    </source>
</evidence>
<organism evidence="1 2">
    <name type="scientific">Citrus x changshan-huyou</name>
    <dbReference type="NCBI Taxonomy" id="2935761"/>
    <lineage>
        <taxon>Eukaryota</taxon>
        <taxon>Viridiplantae</taxon>
        <taxon>Streptophyta</taxon>
        <taxon>Embryophyta</taxon>
        <taxon>Tracheophyta</taxon>
        <taxon>Spermatophyta</taxon>
        <taxon>Magnoliopsida</taxon>
        <taxon>eudicotyledons</taxon>
        <taxon>Gunneridae</taxon>
        <taxon>Pentapetalae</taxon>
        <taxon>rosids</taxon>
        <taxon>malvids</taxon>
        <taxon>Sapindales</taxon>
        <taxon>Rutaceae</taxon>
        <taxon>Aurantioideae</taxon>
        <taxon>Citrus</taxon>
    </lineage>
</organism>
<protein>
    <submittedName>
        <fullName evidence="1">Uncharacterized protein</fullName>
    </submittedName>
</protein>
<dbReference type="EMBL" id="JBCGBO010000005">
    <property type="protein sequence ID" value="KAK9197864.1"/>
    <property type="molecule type" value="Genomic_DNA"/>
</dbReference>
<evidence type="ECO:0000313" key="2">
    <source>
        <dbReference type="Proteomes" id="UP001428341"/>
    </source>
</evidence>
<gene>
    <name evidence="1" type="ORF">WN944_013047</name>
</gene>